<evidence type="ECO:0000313" key="2">
    <source>
        <dbReference type="EMBL" id="ENX20183.1"/>
    </source>
</evidence>
<dbReference type="EMBL" id="APRW01000014">
    <property type="protein sequence ID" value="ENX20183.1"/>
    <property type="molecule type" value="Genomic_DNA"/>
</dbReference>
<dbReference type="GeneID" id="303682652"/>
<dbReference type="HOGENOM" id="CLU_044450_3_1_6"/>
<dbReference type="OrthoDB" id="9813502at2"/>
<dbReference type="PATRIC" id="fig|1217706.3.peg.3022"/>
<dbReference type="RefSeq" id="WP_005259501.1">
    <property type="nucleotide sequence ID" value="NZ_BMDR01000002.1"/>
</dbReference>
<comment type="caution">
    <text evidence="2">The sequence shown here is derived from an EMBL/GenBank/DDBJ whole genome shotgun (WGS) entry which is preliminary data.</text>
</comment>
<evidence type="ECO:0000313" key="3">
    <source>
        <dbReference type="Proteomes" id="UP000013173"/>
    </source>
</evidence>
<dbReference type="AlphaFoldDB" id="N9NGT8"/>
<dbReference type="Proteomes" id="UP000013173">
    <property type="component" value="Unassembled WGS sequence"/>
</dbReference>
<proteinExistence type="predicted"/>
<accession>N9NGT8</accession>
<protein>
    <recommendedName>
        <fullName evidence="1">Phage head morphogenesis domain-containing protein</fullName>
    </recommendedName>
</protein>
<organism evidence="2 3">
    <name type="scientific">Acinetobacter vivianii</name>
    <dbReference type="NCBI Taxonomy" id="1776742"/>
    <lineage>
        <taxon>Bacteria</taxon>
        <taxon>Pseudomonadati</taxon>
        <taxon>Pseudomonadota</taxon>
        <taxon>Gammaproteobacteria</taxon>
        <taxon>Moraxellales</taxon>
        <taxon>Moraxellaceae</taxon>
        <taxon>Acinetobacter</taxon>
    </lineage>
</organism>
<evidence type="ECO:0000259" key="1">
    <source>
        <dbReference type="Pfam" id="PF04233"/>
    </source>
</evidence>
<reference evidence="2 3" key="1">
    <citation type="submission" date="2013-02" db="EMBL/GenBank/DDBJ databases">
        <title>The Genome Sequence of Acinetobacter sp. NIPH 2168.</title>
        <authorList>
            <consortium name="The Broad Institute Genome Sequencing Platform"/>
            <consortium name="The Broad Institute Genome Sequencing Center for Infectious Disease"/>
            <person name="Cerqueira G."/>
            <person name="Feldgarden M."/>
            <person name="Courvalin P."/>
            <person name="Perichon B."/>
            <person name="Grillot-Courvalin C."/>
            <person name="Clermont D."/>
            <person name="Rocha E."/>
            <person name="Yoon E.-J."/>
            <person name="Nemec A."/>
            <person name="Walker B."/>
            <person name="Young S.K."/>
            <person name="Zeng Q."/>
            <person name="Gargeya S."/>
            <person name="Fitzgerald M."/>
            <person name="Haas B."/>
            <person name="Abouelleil A."/>
            <person name="Alvarado L."/>
            <person name="Arachchi H.M."/>
            <person name="Berlin A.M."/>
            <person name="Chapman S.B."/>
            <person name="Dewar J."/>
            <person name="Goldberg J."/>
            <person name="Griggs A."/>
            <person name="Gujja S."/>
            <person name="Hansen M."/>
            <person name="Howarth C."/>
            <person name="Imamovic A."/>
            <person name="Larimer J."/>
            <person name="McCowan C."/>
            <person name="Murphy C."/>
            <person name="Neiman D."/>
            <person name="Pearson M."/>
            <person name="Priest M."/>
            <person name="Roberts A."/>
            <person name="Saif S."/>
            <person name="Shea T."/>
            <person name="Sisk P."/>
            <person name="Sykes S."/>
            <person name="Wortman J."/>
            <person name="Nusbaum C."/>
            <person name="Birren B."/>
        </authorList>
    </citation>
    <scope>NUCLEOTIDE SEQUENCE [LARGE SCALE GENOMIC DNA]</scope>
    <source>
        <strain evidence="2 3">NIPH 2168</strain>
    </source>
</reference>
<dbReference type="Pfam" id="PF04233">
    <property type="entry name" value="Phage_Mu_F"/>
    <property type="match status" value="1"/>
</dbReference>
<feature type="domain" description="Phage head morphogenesis" evidence="1">
    <location>
        <begin position="59"/>
        <end position="189"/>
    </location>
</feature>
<sequence length="442" mass="49874">MPTPQKPELNALFNLPPADAIDYLKKKGFKLGWDWHETLDNAHSRAFTVAKIAKIDLLQDIRKSLITALETGQSFDKWKDQLEPTLKEKGWWGRKTVINPEGREQEVQLGSVRRLRTIYDTNMQSAFAAGRYKAMILGAERRPYWEWRHISVKNPRLDHKALDGLLLRYDDPFWSVAYPPCKFGCKCRVTARSAREVEGKEILSSEGHQSEVTEIIGKDRNTGADIVAKRTQFNIPTKDGELSFSPAPGFNGSPATSHLIDKVLSDRAIKYLGNEQGLNLIEEIVTAPNRLKGHEAFINNALSFGKTQKQTSTVGVIKSSEVDFLKSKNVTVESPIMIISDHLLVGQKANRHGSAGNAPTIQEWLTLPQHLKKPDQVVWDVSNESVLFLLPVLNENQTEYSDEFLKLSVRSKNGVMEIVSIFKVQKKAIKDGLKAKFYEVIR</sequence>
<dbReference type="InterPro" id="IPR006528">
    <property type="entry name" value="Phage_head_morphogenesis_dom"/>
</dbReference>
<gene>
    <name evidence="2" type="ORF">F892_03106</name>
</gene>
<keyword evidence="3" id="KW-1185">Reference proteome</keyword>
<name>N9NGT8_9GAMM</name>